<dbReference type="InterPro" id="IPR011256">
    <property type="entry name" value="Reg_factor_effector_dom_sf"/>
</dbReference>
<dbReference type="Pfam" id="PF14526">
    <property type="entry name" value="Cass2"/>
    <property type="match status" value="1"/>
</dbReference>
<dbReference type="PRINTS" id="PR00032">
    <property type="entry name" value="HTHARAC"/>
</dbReference>
<dbReference type="Proteomes" id="UP000597444">
    <property type="component" value="Unassembled WGS sequence"/>
</dbReference>
<name>A0A8J3IZF4_9CHLR</name>
<dbReference type="PROSITE" id="PS01124">
    <property type="entry name" value="HTH_ARAC_FAMILY_2"/>
    <property type="match status" value="1"/>
</dbReference>
<sequence>MNYRVCIQESLDYIEDHLKDDLTAETLARIAGFSPYHYYRVFQAYVGKPVMEYIRCRRLAYAVVELAQGRRILDIALDYGFETHNGFSKAFRKLYGCSPETYRLHGTEQVPAKVDLFLFAQYRLKGAIVMEPQIVTKPAFKVAGYELKTTTRDGVNNQEVPAFWGSMTRERLDLLHNQIPSVGKAELGMCFPIDPANGDFSYVIAVEVSDFNGIPADLFTAEIPEAVYAIFTTPANDGEANMTPAIQGSWKYIHEVWFPTSGYEFAEGKADFEFYPCTNPVEKVKIYIPVTKK</sequence>
<evidence type="ECO:0000313" key="5">
    <source>
        <dbReference type="EMBL" id="GHO99600.1"/>
    </source>
</evidence>
<dbReference type="SUPFAM" id="SSF46689">
    <property type="entry name" value="Homeodomain-like"/>
    <property type="match status" value="2"/>
</dbReference>
<reference evidence="5" key="1">
    <citation type="submission" date="2020-10" db="EMBL/GenBank/DDBJ databases">
        <title>Taxonomic study of unclassified bacteria belonging to the class Ktedonobacteria.</title>
        <authorList>
            <person name="Yabe S."/>
            <person name="Wang C.M."/>
            <person name="Zheng Y."/>
            <person name="Sakai Y."/>
            <person name="Cavaletti L."/>
            <person name="Monciardini P."/>
            <person name="Donadio S."/>
        </authorList>
    </citation>
    <scope>NUCLEOTIDE SEQUENCE</scope>
    <source>
        <strain evidence="5">ID150040</strain>
    </source>
</reference>
<dbReference type="InterPro" id="IPR018062">
    <property type="entry name" value="HTH_AraC-typ_CS"/>
</dbReference>
<dbReference type="PROSITE" id="PS00041">
    <property type="entry name" value="HTH_ARAC_FAMILY_1"/>
    <property type="match status" value="1"/>
</dbReference>
<dbReference type="GO" id="GO:0043565">
    <property type="term" value="F:sequence-specific DNA binding"/>
    <property type="evidence" value="ECO:0007669"/>
    <property type="project" value="InterPro"/>
</dbReference>
<dbReference type="InterPro" id="IPR010499">
    <property type="entry name" value="AraC_E-bd"/>
</dbReference>
<dbReference type="InterPro" id="IPR020449">
    <property type="entry name" value="Tscrpt_reg_AraC-type_HTH"/>
</dbReference>
<gene>
    <name evidence="5" type="ORF">KSF_096480</name>
</gene>
<protein>
    <submittedName>
        <fullName evidence="5">AraC family transcriptional regulator</fullName>
    </submittedName>
</protein>
<keyword evidence="2" id="KW-0238">DNA-binding</keyword>
<evidence type="ECO:0000313" key="6">
    <source>
        <dbReference type="Proteomes" id="UP000597444"/>
    </source>
</evidence>
<evidence type="ECO:0000256" key="2">
    <source>
        <dbReference type="ARBA" id="ARBA00023125"/>
    </source>
</evidence>
<dbReference type="InterPro" id="IPR029441">
    <property type="entry name" value="Cass2"/>
</dbReference>
<dbReference type="AlphaFoldDB" id="A0A8J3IZF4"/>
<dbReference type="RefSeq" id="WP_220210239.1">
    <property type="nucleotide sequence ID" value="NZ_BNJK01000002.1"/>
</dbReference>
<evidence type="ECO:0000259" key="4">
    <source>
        <dbReference type="PROSITE" id="PS01124"/>
    </source>
</evidence>
<accession>A0A8J3IZF4</accession>
<keyword evidence="6" id="KW-1185">Reference proteome</keyword>
<dbReference type="Gene3D" id="1.10.10.60">
    <property type="entry name" value="Homeodomain-like"/>
    <property type="match status" value="2"/>
</dbReference>
<dbReference type="EMBL" id="BNJK01000002">
    <property type="protein sequence ID" value="GHO99600.1"/>
    <property type="molecule type" value="Genomic_DNA"/>
</dbReference>
<dbReference type="Pfam" id="PF12833">
    <property type="entry name" value="HTH_18"/>
    <property type="match status" value="1"/>
</dbReference>
<proteinExistence type="predicted"/>
<dbReference type="PANTHER" id="PTHR47504:SF5">
    <property type="entry name" value="RIGHT ORIGIN-BINDING PROTEIN"/>
    <property type="match status" value="1"/>
</dbReference>
<evidence type="ECO:0000256" key="3">
    <source>
        <dbReference type="ARBA" id="ARBA00023163"/>
    </source>
</evidence>
<dbReference type="SUPFAM" id="SSF55136">
    <property type="entry name" value="Probable bacterial effector-binding domain"/>
    <property type="match status" value="1"/>
</dbReference>
<keyword evidence="3" id="KW-0804">Transcription</keyword>
<dbReference type="Gene3D" id="3.20.80.10">
    <property type="entry name" value="Regulatory factor, effector binding domain"/>
    <property type="match status" value="1"/>
</dbReference>
<dbReference type="InterPro" id="IPR009057">
    <property type="entry name" value="Homeodomain-like_sf"/>
</dbReference>
<evidence type="ECO:0000256" key="1">
    <source>
        <dbReference type="ARBA" id="ARBA00023015"/>
    </source>
</evidence>
<organism evidence="5 6">
    <name type="scientific">Reticulibacter mediterranei</name>
    <dbReference type="NCBI Taxonomy" id="2778369"/>
    <lineage>
        <taxon>Bacteria</taxon>
        <taxon>Bacillati</taxon>
        <taxon>Chloroflexota</taxon>
        <taxon>Ktedonobacteria</taxon>
        <taxon>Ktedonobacterales</taxon>
        <taxon>Reticulibacteraceae</taxon>
        <taxon>Reticulibacter</taxon>
    </lineage>
</organism>
<dbReference type="PANTHER" id="PTHR47504">
    <property type="entry name" value="RIGHT ORIGIN-BINDING PROTEIN"/>
    <property type="match status" value="1"/>
</dbReference>
<dbReference type="SMART" id="SM00342">
    <property type="entry name" value="HTH_ARAC"/>
    <property type="match status" value="1"/>
</dbReference>
<dbReference type="InterPro" id="IPR018060">
    <property type="entry name" value="HTH_AraC"/>
</dbReference>
<dbReference type="InterPro" id="IPR050959">
    <property type="entry name" value="MarA-like"/>
</dbReference>
<dbReference type="GO" id="GO:0003700">
    <property type="term" value="F:DNA-binding transcription factor activity"/>
    <property type="evidence" value="ECO:0007669"/>
    <property type="project" value="InterPro"/>
</dbReference>
<feature type="domain" description="HTH araC/xylS-type" evidence="4">
    <location>
        <begin position="8"/>
        <end position="105"/>
    </location>
</feature>
<dbReference type="SMART" id="SM00871">
    <property type="entry name" value="AraC_E_bind"/>
    <property type="match status" value="1"/>
</dbReference>
<keyword evidence="1" id="KW-0805">Transcription regulation</keyword>
<comment type="caution">
    <text evidence="5">The sequence shown here is derived from an EMBL/GenBank/DDBJ whole genome shotgun (WGS) entry which is preliminary data.</text>
</comment>